<dbReference type="OrthoDB" id="1829886at2759"/>
<dbReference type="EMBL" id="CACTIH010000009">
    <property type="protein sequence ID" value="CAA2933949.1"/>
    <property type="molecule type" value="Genomic_DNA"/>
</dbReference>
<organism evidence="1 2">
    <name type="scientific">Olea europaea subsp. europaea</name>
    <dbReference type="NCBI Taxonomy" id="158383"/>
    <lineage>
        <taxon>Eukaryota</taxon>
        <taxon>Viridiplantae</taxon>
        <taxon>Streptophyta</taxon>
        <taxon>Embryophyta</taxon>
        <taxon>Tracheophyta</taxon>
        <taxon>Spermatophyta</taxon>
        <taxon>Magnoliopsida</taxon>
        <taxon>eudicotyledons</taxon>
        <taxon>Gunneridae</taxon>
        <taxon>Pentapetalae</taxon>
        <taxon>asterids</taxon>
        <taxon>lamiids</taxon>
        <taxon>Lamiales</taxon>
        <taxon>Oleaceae</taxon>
        <taxon>Oleeae</taxon>
        <taxon>Olea</taxon>
    </lineage>
</organism>
<protein>
    <submittedName>
        <fullName evidence="1">Uncharacterized protein</fullName>
    </submittedName>
</protein>
<evidence type="ECO:0000313" key="1">
    <source>
        <dbReference type="EMBL" id="CAA2933949.1"/>
    </source>
</evidence>
<proteinExistence type="predicted"/>
<dbReference type="Proteomes" id="UP000594638">
    <property type="component" value="Unassembled WGS sequence"/>
</dbReference>
<evidence type="ECO:0000313" key="2">
    <source>
        <dbReference type="Proteomes" id="UP000594638"/>
    </source>
</evidence>
<sequence length="148" mass="15730">MVRKSIPKEMVSPQEPELPRAGVRAISLAAIPALGAPTTELGGNGNGERAAMRNFLHRDIGGSVLSTVLRAEQQVPSGIFVVLPVVTKDRQSAMLSTKLEQSTAGAGDAEEAGVKKVAQEQSMKMQKIGNLKNNATVEWSVVLEKVKV</sequence>
<name>A0A8S0P847_OLEEU</name>
<accession>A0A8S0P847</accession>
<dbReference type="Gramene" id="OE9A079469T1">
    <property type="protein sequence ID" value="OE9A079469C1"/>
    <property type="gene ID" value="OE9A079469"/>
</dbReference>
<gene>
    <name evidence="1" type="ORF">OLEA9_A079469</name>
</gene>
<comment type="caution">
    <text evidence="1">The sequence shown here is derived from an EMBL/GenBank/DDBJ whole genome shotgun (WGS) entry which is preliminary data.</text>
</comment>
<keyword evidence="2" id="KW-1185">Reference proteome</keyword>
<reference evidence="1 2" key="1">
    <citation type="submission" date="2019-12" db="EMBL/GenBank/DDBJ databases">
        <authorList>
            <person name="Alioto T."/>
            <person name="Alioto T."/>
            <person name="Gomez Garrido J."/>
        </authorList>
    </citation>
    <scope>NUCLEOTIDE SEQUENCE [LARGE SCALE GENOMIC DNA]</scope>
</reference>
<dbReference type="AlphaFoldDB" id="A0A8S0P847"/>